<dbReference type="Proteomes" id="UP001595867">
    <property type="component" value="Unassembled WGS sequence"/>
</dbReference>
<comment type="caution">
    <text evidence="2">The sequence shown here is derived from an EMBL/GenBank/DDBJ whole genome shotgun (WGS) entry which is preliminary data.</text>
</comment>
<sequence length="147" mass="16012">MAVLGLVVVSPASPALAASGCGSKCDFEDPQYFIWTYAGPAPGVATRCYQDAVTKKTNTNIALRYSPSCRTAWAKNTATTAPSGTNHYWTVEVQRFKVGGAKIDSAWGDNWSLMLNDAGYESRACIYNTYRDGESEVRTKQVCTAKY</sequence>
<evidence type="ECO:0000313" key="2">
    <source>
        <dbReference type="EMBL" id="MFC4065989.1"/>
    </source>
</evidence>
<organism evidence="2 3">
    <name type="scientific">Actinoplanes subglobosus</name>
    <dbReference type="NCBI Taxonomy" id="1547892"/>
    <lineage>
        <taxon>Bacteria</taxon>
        <taxon>Bacillati</taxon>
        <taxon>Actinomycetota</taxon>
        <taxon>Actinomycetes</taxon>
        <taxon>Micromonosporales</taxon>
        <taxon>Micromonosporaceae</taxon>
        <taxon>Actinoplanes</taxon>
    </lineage>
</organism>
<feature type="chain" id="PRO_5046988848" evidence="1">
    <location>
        <begin position="18"/>
        <end position="147"/>
    </location>
</feature>
<keyword evidence="1" id="KW-0732">Signal</keyword>
<gene>
    <name evidence="2" type="ORF">ACFO0C_13690</name>
</gene>
<feature type="signal peptide" evidence="1">
    <location>
        <begin position="1"/>
        <end position="17"/>
    </location>
</feature>
<name>A0ABV8IPX5_9ACTN</name>
<evidence type="ECO:0000256" key="1">
    <source>
        <dbReference type="SAM" id="SignalP"/>
    </source>
</evidence>
<reference evidence="3" key="1">
    <citation type="journal article" date="2019" name="Int. J. Syst. Evol. Microbiol.">
        <title>The Global Catalogue of Microorganisms (GCM) 10K type strain sequencing project: providing services to taxonomists for standard genome sequencing and annotation.</title>
        <authorList>
            <consortium name="The Broad Institute Genomics Platform"/>
            <consortium name="The Broad Institute Genome Sequencing Center for Infectious Disease"/>
            <person name="Wu L."/>
            <person name="Ma J."/>
        </authorList>
    </citation>
    <scope>NUCLEOTIDE SEQUENCE [LARGE SCALE GENOMIC DNA]</scope>
    <source>
        <strain evidence="3">TBRC 5832</strain>
    </source>
</reference>
<keyword evidence="3" id="KW-1185">Reference proteome</keyword>
<dbReference type="InterPro" id="IPR021224">
    <property type="entry name" value="DUF2690"/>
</dbReference>
<protein>
    <submittedName>
        <fullName evidence="2">DUF2690 domain-containing protein</fullName>
    </submittedName>
</protein>
<accession>A0ABV8IPX5</accession>
<proteinExistence type="predicted"/>
<dbReference type="EMBL" id="JBHSBL010000014">
    <property type="protein sequence ID" value="MFC4065989.1"/>
    <property type="molecule type" value="Genomic_DNA"/>
</dbReference>
<dbReference type="RefSeq" id="WP_378066972.1">
    <property type="nucleotide sequence ID" value="NZ_JBHSBL010000014.1"/>
</dbReference>
<evidence type="ECO:0000313" key="3">
    <source>
        <dbReference type="Proteomes" id="UP001595867"/>
    </source>
</evidence>
<dbReference type="Pfam" id="PF10901">
    <property type="entry name" value="DUF2690"/>
    <property type="match status" value="1"/>
</dbReference>